<gene>
    <name evidence="4" type="ORF">K4G66_07060</name>
</gene>
<reference evidence="4" key="1">
    <citation type="journal article" date="2023" name="Comput. Struct. Biotechnol. J.">
        <title>Discovery of a novel marine Bacteroidetes with a rich repertoire of carbohydrate-active enzymes.</title>
        <authorList>
            <person name="Chen B."/>
            <person name="Liu G."/>
            <person name="Chen Q."/>
            <person name="Wang H."/>
            <person name="Liu L."/>
            <person name="Tang K."/>
        </authorList>
    </citation>
    <scope>NUCLEOTIDE SEQUENCE</scope>
    <source>
        <strain evidence="4">TK19036</strain>
    </source>
</reference>
<evidence type="ECO:0000259" key="2">
    <source>
        <dbReference type="Pfam" id="PF09423"/>
    </source>
</evidence>
<dbReference type="Pfam" id="PF16655">
    <property type="entry name" value="PhoD_N"/>
    <property type="match status" value="1"/>
</dbReference>
<evidence type="ECO:0000256" key="1">
    <source>
        <dbReference type="SAM" id="SignalP"/>
    </source>
</evidence>
<name>A0AA49GT64_9BACT</name>
<dbReference type="InterPro" id="IPR038607">
    <property type="entry name" value="PhoD-like_sf"/>
</dbReference>
<accession>A0AA49GT64</accession>
<dbReference type="PANTHER" id="PTHR43606">
    <property type="entry name" value="PHOSPHATASE, PUTATIVE (AFU_ORTHOLOGUE AFUA_6G08710)-RELATED"/>
    <property type="match status" value="1"/>
</dbReference>
<dbReference type="Gene3D" id="2.60.40.380">
    <property type="entry name" value="Purple acid phosphatase-like, N-terminal"/>
    <property type="match status" value="1"/>
</dbReference>
<dbReference type="InterPro" id="IPR029052">
    <property type="entry name" value="Metallo-depent_PP-like"/>
</dbReference>
<dbReference type="EMBL" id="CP120682">
    <property type="protein sequence ID" value="WKN38460.1"/>
    <property type="molecule type" value="Genomic_DNA"/>
</dbReference>
<evidence type="ECO:0000259" key="3">
    <source>
        <dbReference type="Pfam" id="PF16655"/>
    </source>
</evidence>
<dbReference type="Gene3D" id="3.60.21.70">
    <property type="entry name" value="PhoD-like phosphatase"/>
    <property type="match status" value="1"/>
</dbReference>
<dbReference type="SUPFAM" id="SSF56300">
    <property type="entry name" value="Metallo-dependent phosphatases"/>
    <property type="match status" value="1"/>
</dbReference>
<reference evidence="4" key="2">
    <citation type="journal article" date="2024" name="Antonie Van Leeuwenhoek">
        <title>Roseihalotalea indica gen. nov., sp. nov., a halophilic Bacteroidetes from mesopelagic Southwest Indian Ocean with higher carbohydrate metabolic potential.</title>
        <authorList>
            <person name="Chen B."/>
            <person name="Zhang M."/>
            <person name="Lin D."/>
            <person name="Ye J."/>
            <person name="Tang K."/>
        </authorList>
    </citation>
    <scope>NUCLEOTIDE SEQUENCE</scope>
    <source>
        <strain evidence="4">TK19036</strain>
    </source>
</reference>
<dbReference type="Pfam" id="PF09423">
    <property type="entry name" value="PhoD"/>
    <property type="match status" value="1"/>
</dbReference>
<evidence type="ECO:0000313" key="4">
    <source>
        <dbReference type="EMBL" id="WKN38460.1"/>
    </source>
</evidence>
<feature type="domain" description="Phospholipase D N-terminal" evidence="3">
    <location>
        <begin position="28"/>
        <end position="129"/>
    </location>
</feature>
<dbReference type="PANTHER" id="PTHR43606:SF1">
    <property type="entry name" value="PHOD-LIKE PHOSPHATASE METALLOPHOSPHATASE DOMAIN-CONTAINING PROTEIN"/>
    <property type="match status" value="1"/>
</dbReference>
<dbReference type="InterPro" id="IPR032093">
    <property type="entry name" value="PhoD_N"/>
</dbReference>
<dbReference type="InterPro" id="IPR018946">
    <property type="entry name" value="PhoD-like_MPP"/>
</dbReference>
<proteinExistence type="predicted"/>
<protein>
    <submittedName>
        <fullName evidence="4">Alkaline phosphatase D family protein</fullName>
    </submittedName>
</protein>
<feature type="chain" id="PRO_5041358279" evidence="1">
    <location>
        <begin position="21"/>
        <end position="479"/>
    </location>
</feature>
<feature type="signal peptide" evidence="1">
    <location>
        <begin position="1"/>
        <end position="20"/>
    </location>
</feature>
<dbReference type="AlphaFoldDB" id="A0AA49GT64"/>
<organism evidence="4">
    <name type="scientific">Roseihalotalea indica</name>
    <dbReference type="NCBI Taxonomy" id="2867963"/>
    <lineage>
        <taxon>Bacteria</taxon>
        <taxon>Pseudomonadati</taxon>
        <taxon>Bacteroidota</taxon>
        <taxon>Cytophagia</taxon>
        <taxon>Cytophagales</taxon>
        <taxon>Catalimonadaceae</taxon>
        <taxon>Roseihalotalea</taxon>
    </lineage>
</organism>
<keyword evidence="1" id="KW-0732">Signal</keyword>
<feature type="domain" description="PhoD-like phosphatase metallophosphatase" evidence="2">
    <location>
        <begin position="171"/>
        <end position="419"/>
    </location>
</feature>
<sequence length="479" mass="54650">MLNLLLYLFIYLISTCSAFAQSPIHTGQGIMAGEVTATSVILQTRLTTSDTLIDNDLPGASGIACFELATDSSFTNAFRTTWQQSVPSCDYIVKIPVTGLQPYQRYYYRALYGTDPSSAEKTRIGTFRTLADTLAVDSVSMVIVTGMNFRRFHYGREQDNIGYQGPDKDLGYPALATITRMQPDFFISTGDNLYYDHPPPGMDTAQTVATMRQHWHWQLEQPRYRQLFAKVPTYWEKDDHDYRWNDADTAMVGLPTHEDGIRLFKEQFPIVDPNDLNPITYRTYRLNRDVQIWLIEGRDYRSPNEMPDGPQKSIWGEAQKQWLKRTLLESDATYKLMISPTPMVGPDDAYKNDNHANPKGFRHEGDEFFAWLQEHQLLDKNFYIICGDRHWQYHAINPDGIEEFSTGALVDGNSRLGRKAGDPESTDPEGLIQQPYLQPEASGGFLKVTITPQTQGVQATFTHYDENGVILYEHQKMAQ</sequence>
<dbReference type="InterPro" id="IPR052900">
    <property type="entry name" value="Phospholipid_Metab_Enz"/>
</dbReference>